<reference evidence="1" key="1">
    <citation type="submission" date="2014-09" db="EMBL/GenBank/DDBJ databases">
        <authorList>
            <person name="Magalhaes I.L.F."/>
            <person name="Oliveira U."/>
            <person name="Santos F.R."/>
            <person name="Vidigal T.H.D.A."/>
            <person name="Brescovit A.D."/>
            <person name="Santos A.J."/>
        </authorList>
    </citation>
    <scope>NUCLEOTIDE SEQUENCE</scope>
    <source>
        <tissue evidence="1">Shoot tissue taken approximately 20 cm above the soil surface</tissue>
    </source>
</reference>
<protein>
    <submittedName>
        <fullName evidence="1">Uncharacterized protein</fullName>
    </submittedName>
</protein>
<proteinExistence type="predicted"/>
<accession>A0A0A9BV52</accession>
<dbReference type="AlphaFoldDB" id="A0A0A9BV52"/>
<dbReference type="EMBL" id="GBRH01234788">
    <property type="protein sequence ID" value="JAD63107.1"/>
    <property type="molecule type" value="Transcribed_RNA"/>
</dbReference>
<name>A0A0A9BV52_ARUDO</name>
<organism evidence="1">
    <name type="scientific">Arundo donax</name>
    <name type="common">Giant reed</name>
    <name type="synonym">Donax arundinaceus</name>
    <dbReference type="NCBI Taxonomy" id="35708"/>
    <lineage>
        <taxon>Eukaryota</taxon>
        <taxon>Viridiplantae</taxon>
        <taxon>Streptophyta</taxon>
        <taxon>Embryophyta</taxon>
        <taxon>Tracheophyta</taxon>
        <taxon>Spermatophyta</taxon>
        <taxon>Magnoliopsida</taxon>
        <taxon>Liliopsida</taxon>
        <taxon>Poales</taxon>
        <taxon>Poaceae</taxon>
        <taxon>PACMAD clade</taxon>
        <taxon>Arundinoideae</taxon>
        <taxon>Arundineae</taxon>
        <taxon>Arundo</taxon>
    </lineage>
</organism>
<evidence type="ECO:0000313" key="1">
    <source>
        <dbReference type="EMBL" id="JAD63107.1"/>
    </source>
</evidence>
<reference evidence="1" key="2">
    <citation type="journal article" date="2015" name="Data Brief">
        <title>Shoot transcriptome of the giant reed, Arundo donax.</title>
        <authorList>
            <person name="Barrero R.A."/>
            <person name="Guerrero F.D."/>
            <person name="Moolhuijzen P."/>
            <person name="Goolsby J.A."/>
            <person name="Tidwell J."/>
            <person name="Bellgard S.E."/>
            <person name="Bellgard M.I."/>
        </authorList>
    </citation>
    <scope>NUCLEOTIDE SEQUENCE</scope>
    <source>
        <tissue evidence="1">Shoot tissue taken approximately 20 cm above the soil surface</tissue>
    </source>
</reference>
<sequence length="43" mass="4798">MSQPKTFSLSTAPNPWISGARDEQLQEFLDLELCQTGPLSSHH</sequence>